<evidence type="ECO:0000259" key="2">
    <source>
        <dbReference type="Pfam" id="PF21762"/>
    </source>
</evidence>
<protein>
    <recommendedName>
        <fullName evidence="2">Gfd2/YDR514C-like C-terminal domain-containing protein</fullName>
    </recommendedName>
</protein>
<feature type="domain" description="Gfd2/YDR514C-like C-terminal" evidence="2">
    <location>
        <begin position="69"/>
        <end position="239"/>
    </location>
</feature>
<name>A0A9P9E0B9_9HYPO</name>
<evidence type="ECO:0000256" key="1">
    <source>
        <dbReference type="SAM" id="MobiDB-lite"/>
    </source>
</evidence>
<proteinExistence type="predicted"/>
<dbReference type="AlphaFoldDB" id="A0A9P9E0B9"/>
<sequence length="308" mass="34884">MDQPSGFDETTGAVILAHKRILRDETLMLRWIFGFCGEAHLSEPSTPWPRVPSTASLLHANPNIKHISFVSIKINKLEEQDEVIERFRIGFSIVDTQSLQNLLSGLPNQELDQSSRVIQSHHWIVRGPQEQKLGDNTFPFGDRRVVLLSDFEAQMKRELSGQHLALVFQDGKPERAILHRLNINLNPLFTIDTVNAAQHPLQLSYRYSLGEFLRGFQIPYEGLPTSGNYAHFILRALLMIVVSDVERQLSGMPIPDWAPALKTIAQAPPPPRPLNEEEIAAKLRREMRQRALDQHSREASHSEGTSSN</sequence>
<evidence type="ECO:0000313" key="4">
    <source>
        <dbReference type="Proteomes" id="UP000738349"/>
    </source>
</evidence>
<gene>
    <name evidence="3" type="ORF">EDB81DRAFT_729892</name>
</gene>
<dbReference type="OrthoDB" id="5953249at2759"/>
<reference evidence="3" key="1">
    <citation type="journal article" date="2021" name="Nat. Commun.">
        <title>Genetic determinants of endophytism in the Arabidopsis root mycobiome.</title>
        <authorList>
            <person name="Mesny F."/>
            <person name="Miyauchi S."/>
            <person name="Thiergart T."/>
            <person name="Pickel B."/>
            <person name="Atanasova L."/>
            <person name="Karlsson M."/>
            <person name="Huettel B."/>
            <person name="Barry K.W."/>
            <person name="Haridas S."/>
            <person name="Chen C."/>
            <person name="Bauer D."/>
            <person name="Andreopoulos W."/>
            <person name="Pangilinan J."/>
            <person name="LaButti K."/>
            <person name="Riley R."/>
            <person name="Lipzen A."/>
            <person name="Clum A."/>
            <person name="Drula E."/>
            <person name="Henrissat B."/>
            <person name="Kohler A."/>
            <person name="Grigoriev I.V."/>
            <person name="Martin F.M."/>
            <person name="Hacquard S."/>
        </authorList>
    </citation>
    <scope>NUCLEOTIDE SEQUENCE</scope>
    <source>
        <strain evidence="3">MPI-CAGE-AT-0147</strain>
    </source>
</reference>
<dbReference type="Pfam" id="PF21762">
    <property type="entry name" value="DEDDh_C"/>
    <property type="match status" value="1"/>
</dbReference>
<accession>A0A9P9E0B9</accession>
<dbReference type="EMBL" id="JAGMUV010000019">
    <property type="protein sequence ID" value="KAH7127676.1"/>
    <property type="molecule type" value="Genomic_DNA"/>
</dbReference>
<organism evidence="3 4">
    <name type="scientific">Dactylonectria macrodidyma</name>
    <dbReference type="NCBI Taxonomy" id="307937"/>
    <lineage>
        <taxon>Eukaryota</taxon>
        <taxon>Fungi</taxon>
        <taxon>Dikarya</taxon>
        <taxon>Ascomycota</taxon>
        <taxon>Pezizomycotina</taxon>
        <taxon>Sordariomycetes</taxon>
        <taxon>Hypocreomycetidae</taxon>
        <taxon>Hypocreales</taxon>
        <taxon>Nectriaceae</taxon>
        <taxon>Dactylonectria</taxon>
    </lineage>
</organism>
<comment type="caution">
    <text evidence="3">The sequence shown here is derived from an EMBL/GenBank/DDBJ whole genome shotgun (WGS) entry which is preliminary data.</text>
</comment>
<dbReference type="InterPro" id="IPR048519">
    <property type="entry name" value="Gfd2/YDR514C-like_C"/>
</dbReference>
<evidence type="ECO:0000313" key="3">
    <source>
        <dbReference type="EMBL" id="KAH7127676.1"/>
    </source>
</evidence>
<feature type="compositionally biased region" description="Basic and acidic residues" evidence="1">
    <location>
        <begin position="279"/>
        <end position="301"/>
    </location>
</feature>
<keyword evidence="4" id="KW-1185">Reference proteome</keyword>
<feature type="region of interest" description="Disordered" evidence="1">
    <location>
        <begin position="263"/>
        <end position="308"/>
    </location>
</feature>
<dbReference type="Proteomes" id="UP000738349">
    <property type="component" value="Unassembled WGS sequence"/>
</dbReference>